<dbReference type="GO" id="GO:0051213">
    <property type="term" value="F:dioxygenase activity"/>
    <property type="evidence" value="ECO:0007669"/>
    <property type="project" value="UniProtKB-KW"/>
</dbReference>
<evidence type="ECO:0000259" key="6">
    <source>
        <dbReference type="Pfam" id="PF12851"/>
    </source>
</evidence>
<organism evidence="7 8">
    <name type="scientific">Terfezia boudieri ATCC MYA-4762</name>
    <dbReference type="NCBI Taxonomy" id="1051890"/>
    <lineage>
        <taxon>Eukaryota</taxon>
        <taxon>Fungi</taxon>
        <taxon>Dikarya</taxon>
        <taxon>Ascomycota</taxon>
        <taxon>Pezizomycotina</taxon>
        <taxon>Pezizomycetes</taxon>
        <taxon>Pezizales</taxon>
        <taxon>Pezizaceae</taxon>
        <taxon>Terfezia</taxon>
    </lineage>
</organism>
<keyword evidence="3" id="KW-0223">Dioxygenase</keyword>
<dbReference type="InParanoid" id="A0A3N4L5P6"/>
<dbReference type="Gene3D" id="3.60.130.30">
    <property type="match status" value="1"/>
</dbReference>
<feature type="domain" description="2OGFeDO JBP1/TET oxygenase" evidence="6">
    <location>
        <begin position="27"/>
        <end position="110"/>
    </location>
</feature>
<keyword evidence="5" id="KW-0408">Iron</keyword>
<evidence type="ECO:0000256" key="3">
    <source>
        <dbReference type="ARBA" id="ARBA00022964"/>
    </source>
</evidence>
<evidence type="ECO:0000256" key="5">
    <source>
        <dbReference type="ARBA" id="ARBA00023004"/>
    </source>
</evidence>
<evidence type="ECO:0000256" key="2">
    <source>
        <dbReference type="ARBA" id="ARBA00022723"/>
    </source>
</evidence>
<comment type="cofactor">
    <cofactor evidence="1">
        <name>Fe(2+)</name>
        <dbReference type="ChEBI" id="CHEBI:29033"/>
    </cofactor>
</comment>
<dbReference type="Proteomes" id="UP000267821">
    <property type="component" value="Unassembled WGS sequence"/>
</dbReference>
<protein>
    <recommendedName>
        <fullName evidence="6">2OGFeDO JBP1/TET oxygenase domain-containing protein</fullName>
    </recommendedName>
</protein>
<dbReference type="OrthoDB" id="4638065at2759"/>
<evidence type="ECO:0000256" key="4">
    <source>
        <dbReference type="ARBA" id="ARBA00023002"/>
    </source>
</evidence>
<sequence length="122" mass="13976">MTRLTDTYRNAAENSPLYGWTTSRRACFQGIVLIWNLAAKPHKDRSDYADSWVIICCWGEFGGGDLVVPDLKLRFAFKHGDVVVFRSTLLEHYIMPFDGERSSTIFFSHNHVMGAFQPVDEE</sequence>
<dbReference type="Pfam" id="PF12851">
    <property type="entry name" value="Tet_JBP"/>
    <property type="match status" value="1"/>
</dbReference>
<evidence type="ECO:0000313" key="8">
    <source>
        <dbReference type="Proteomes" id="UP000267821"/>
    </source>
</evidence>
<accession>A0A3N4L5P6</accession>
<evidence type="ECO:0000313" key="7">
    <source>
        <dbReference type="EMBL" id="RPB18183.1"/>
    </source>
</evidence>
<dbReference type="GO" id="GO:0046872">
    <property type="term" value="F:metal ion binding"/>
    <property type="evidence" value="ECO:0007669"/>
    <property type="project" value="UniProtKB-KW"/>
</dbReference>
<dbReference type="AlphaFoldDB" id="A0A3N4L5P6"/>
<dbReference type="InterPro" id="IPR024779">
    <property type="entry name" value="2OGFeDO_JBP1/TET_oxygenase_dom"/>
</dbReference>
<evidence type="ECO:0000256" key="1">
    <source>
        <dbReference type="ARBA" id="ARBA00001954"/>
    </source>
</evidence>
<keyword evidence="4" id="KW-0560">Oxidoreductase</keyword>
<proteinExistence type="predicted"/>
<name>A0A3N4L5P6_9PEZI</name>
<reference evidence="7 8" key="1">
    <citation type="journal article" date="2018" name="Nat. Ecol. Evol.">
        <title>Pezizomycetes genomes reveal the molecular basis of ectomycorrhizal truffle lifestyle.</title>
        <authorList>
            <person name="Murat C."/>
            <person name="Payen T."/>
            <person name="Noel B."/>
            <person name="Kuo A."/>
            <person name="Morin E."/>
            <person name="Chen J."/>
            <person name="Kohler A."/>
            <person name="Krizsan K."/>
            <person name="Balestrini R."/>
            <person name="Da Silva C."/>
            <person name="Montanini B."/>
            <person name="Hainaut M."/>
            <person name="Levati E."/>
            <person name="Barry K.W."/>
            <person name="Belfiori B."/>
            <person name="Cichocki N."/>
            <person name="Clum A."/>
            <person name="Dockter R.B."/>
            <person name="Fauchery L."/>
            <person name="Guy J."/>
            <person name="Iotti M."/>
            <person name="Le Tacon F."/>
            <person name="Lindquist E.A."/>
            <person name="Lipzen A."/>
            <person name="Malagnac F."/>
            <person name="Mello A."/>
            <person name="Molinier V."/>
            <person name="Miyauchi S."/>
            <person name="Poulain J."/>
            <person name="Riccioni C."/>
            <person name="Rubini A."/>
            <person name="Sitrit Y."/>
            <person name="Splivallo R."/>
            <person name="Traeger S."/>
            <person name="Wang M."/>
            <person name="Zifcakova L."/>
            <person name="Wipf D."/>
            <person name="Zambonelli A."/>
            <person name="Paolocci F."/>
            <person name="Nowrousian M."/>
            <person name="Ottonello S."/>
            <person name="Baldrian P."/>
            <person name="Spatafora J.W."/>
            <person name="Henrissat B."/>
            <person name="Nagy L.G."/>
            <person name="Aury J.M."/>
            <person name="Wincker P."/>
            <person name="Grigoriev I.V."/>
            <person name="Bonfante P."/>
            <person name="Martin F.M."/>
        </authorList>
    </citation>
    <scope>NUCLEOTIDE SEQUENCE [LARGE SCALE GENOMIC DNA]</scope>
    <source>
        <strain evidence="7 8">ATCC MYA-4762</strain>
    </source>
</reference>
<dbReference type="EMBL" id="ML121667">
    <property type="protein sequence ID" value="RPB18183.1"/>
    <property type="molecule type" value="Genomic_DNA"/>
</dbReference>
<keyword evidence="8" id="KW-1185">Reference proteome</keyword>
<keyword evidence="2" id="KW-0479">Metal-binding</keyword>
<gene>
    <name evidence="7" type="ORF">L211DRAFT_877800</name>
</gene>